<evidence type="ECO:0000256" key="3">
    <source>
        <dbReference type="PROSITE-ProRule" id="PRU00023"/>
    </source>
</evidence>
<organism evidence="5 6">
    <name type="scientific">Forsythia ovata</name>
    <dbReference type="NCBI Taxonomy" id="205694"/>
    <lineage>
        <taxon>Eukaryota</taxon>
        <taxon>Viridiplantae</taxon>
        <taxon>Streptophyta</taxon>
        <taxon>Embryophyta</taxon>
        <taxon>Tracheophyta</taxon>
        <taxon>Spermatophyta</taxon>
        <taxon>Magnoliopsida</taxon>
        <taxon>eudicotyledons</taxon>
        <taxon>Gunneridae</taxon>
        <taxon>Pentapetalae</taxon>
        <taxon>asterids</taxon>
        <taxon>lamiids</taxon>
        <taxon>Lamiales</taxon>
        <taxon>Oleaceae</taxon>
        <taxon>Forsythieae</taxon>
        <taxon>Forsythia</taxon>
    </lineage>
</organism>
<keyword evidence="2 3" id="KW-0040">ANK repeat</keyword>
<comment type="caution">
    <text evidence="5">The sequence shown here is derived from an EMBL/GenBank/DDBJ whole genome shotgun (WGS) entry which is preliminary data.</text>
</comment>
<dbReference type="EMBL" id="JBFOLJ010000004">
    <property type="protein sequence ID" value="KAL2544907.1"/>
    <property type="molecule type" value="Genomic_DNA"/>
</dbReference>
<sequence>MGIAGGHCGKKSAFVLRTGVCRATQQLDKLPLHEGICGKKSPFVLGSGLETSENPDTTYNIDFLYSEIVKELLRRWPELCKICNSSNTSPLYSAAVQGHLDVVNAILDTDVNSIRIVRKNGKTALHTTARYGLLHIVKALIERDRGIISIKDKKGQTALHMAVKGQDTSVVEELLESHHSILNKRDKKGNSTAHIATRKSRPQSRGQLTNVYKGRINHMTVAIKMYNSANAPSHEAFTAKVLLE</sequence>
<dbReference type="PANTHER" id="PTHR24186">
    <property type="entry name" value="PROTEIN PHOSPHATASE 1 REGULATORY SUBUNIT"/>
    <property type="match status" value="1"/>
</dbReference>
<feature type="repeat" description="ANK" evidence="3">
    <location>
        <begin position="120"/>
        <end position="143"/>
    </location>
</feature>
<dbReference type="SMART" id="SM00248">
    <property type="entry name" value="ANK"/>
    <property type="match status" value="3"/>
</dbReference>
<dbReference type="InterPro" id="IPR036770">
    <property type="entry name" value="Ankyrin_rpt-contain_sf"/>
</dbReference>
<evidence type="ECO:0000313" key="6">
    <source>
        <dbReference type="Proteomes" id="UP001604277"/>
    </source>
</evidence>
<evidence type="ECO:0000256" key="2">
    <source>
        <dbReference type="ARBA" id="ARBA00023043"/>
    </source>
</evidence>
<evidence type="ECO:0000256" key="1">
    <source>
        <dbReference type="ARBA" id="ARBA00022737"/>
    </source>
</evidence>
<dbReference type="Gene3D" id="1.25.40.20">
    <property type="entry name" value="Ankyrin repeat-containing domain"/>
    <property type="match status" value="1"/>
</dbReference>
<dbReference type="InterPro" id="IPR002110">
    <property type="entry name" value="Ankyrin_rpt"/>
</dbReference>
<dbReference type="Pfam" id="PF12796">
    <property type="entry name" value="Ank_2"/>
    <property type="match status" value="2"/>
</dbReference>
<evidence type="ECO:0000313" key="5">
    <source>
        <dbReference type="EMBL" id="KAL2544907.1"/>
    </source>
</evidence>
<dbReference type="Proteomes" id="UP001604277">
    <property type="component" value="Unassembled WGS sequence"/>
</dbReference>
<dbReference type="PANTHER" id="PTHR24186:SF2">
    <property type="entry name" value="OS02G0735700 PROTEIN"/>
    <property type="match status" value="1"/>
</dbReference>
<evidence type="ECO:0000256" key="4">
    <source>
        <dbReference type="SAM" id="MobiDB-lite"/>
    </source>
</evidence>
<keyword evidence="1" id="KW-0677">Repeat</keyword>
<reference evidence="6" key="1">
    <citation type="submission" date="2024-07" db="EMBL/GenBank/DDBJ databases">
        <title>Two chromosome-level genome assemblies of Korean endemic species Abeliophyllum distichum and Forsythia ovata (Oleaceae).</title>
        <authorList>
            <person name="Jang H."/>
        </authorList>
    </citation>
    <scope>NUCLEOTIDE SEQUENCE [LARGE SCALE GENOMIC DNA]</scope>
</reference>
<dbReference type="AlphaFoldDB" id="A0ABD1W5S5"/>
<dbReference type="PROSITE" id="PS50088">
    <property type="entry name" value="ANK_REPEAT"/>
    <property type="match status" value="2"/>
</dbReference>
<keyword evidence="6" id="KW-1185">Reference proteome</keyword>
<protein>
    <submittedName>
        <fullName evidence="5">Ankyrin repeat region domain-containing protein</fullName>
    </submittedName>
</protein>
<name>A0ABD1W5S5_9LAMI</name>
<gene>
    <name evidence="5" type="ORF">Fot_14140</name>
</gene>
<accession>A0ABD1W5S5</accession>
<dbReference type="SUPFAM" id="SSF48403">
    <property type="entry name" value="Ankyrin repeat"/>
    <property type="match status" value="1"/>
</dbReference>
<feature type="repeat" description="ANK" evidence="3">
    <location>
        <begin position="154"/>
        <end position="186"/>
    </location>
</feature>
<feature type="region of interest" description="Disordered" evidence="4">
    <location>
        <begin position="185"/>
        <end position="205"/>
    </location>
</feature>
<dbReference type="PROSITE" id="PS50297">
    <property type="entry name" value="ANK_REP_REGION"/>
    <property type="match status" value="2"/>
</dbReference>
<proteinExistence type="predicted"/>